<dbReference type="InterPro" id="IPR003439">
    <property type="entry name" value="ABC_transporter-like_ATP-bd"/>
</dbReference>
<dbReference type="GO" id="GO:0016887">
    <property type="term" value="F:ATP hydrolysis activity"/>
    <property type="evidence" value="ECO:0007669"/>
    <property type="project" value="InterPro"/>
</dbReference>
<dbReference type="GO" id="GO:0005524">
    <property type="term" value="F:ATP binding"/>
    <property type="evidence" value="ECO:0007669"/>
    <property type="project" value="UniProtKB-KW"/>
</dbReference>
<sequence>MAPEKSPGTAEPLLVVAGLEKRFGHTQVLRGIDLEVHRGETLGVIGPSGSGKSTLLRCVNRLVDYEGGGVWLDGRLLGQELHRGRRRKLPHRRLAAQRRAVGMVFQHFHLFENHTVLGNLCLAPQLVHKRSRAETEAHARELLTRVGLADKADRYPSQLSGGQQQRVAIARALTMRPDLLLFDEPTSALDPETVGEVLAVMRDLADSGMTMVVVTHEIGFVREAADRIAVMDDGRIIELGAPSQVLDTPAHERTRRFLRRLAPAASPSTPAQQPVPAPAAGAEPAVRARPDTPSR</sequence>
<reference evidence="7 8" key="3">
    <citation type="journal article" date="2011" name="Nat. Chem. Biol.">
        <title>Reveromycin A biosynthesis uses RevG and RevJ for stereospecific spiroacetal formation.</title>
        <authorList>
            <person name="Takahashi S."/>
            <person name="Toyoda A."/>
            <person name="Sekiyama Y."/>
            <person name="Takagi H."/>
            <person name="Nogawa T."/>
            <person name="Uramoto M."/>
            <person name="Suzuki R."/>
            <person name="Koshino H."/>
            <person name="Kumano T."/>
            <person name="Panthee S."/>
            <person name="Dairi T."/>
            <person name="Ishikawa J."/>
            <person name="Ikeda H."/>
            <person name="Sakaki Y."/>
            <person name="Osada H."/>
        </authorList>
    </citation>
    <scope>NUCLEOTIDE SEQUENCE [LARGE SCALE GENOMIC DNA]</scope>
    <source>
        <strain evidence="7 8">SN-593</strain>
    </source>
</reference>
<feature type="compositionally biased region" description="Basic and acidic residues" evidence="5">
    <location>
        <begin position="286"/>
        <end position="295"/>
    </location>
</feature>
<proteinExistence type="inferred from homology"/>
<evidence type="ECO:0000256" key="4">
    <source>
        <dbReference type="ARBA" id="ARBA00022840"/>
    </source>
</evidence>
<dbReference type="Pfam" id="PF00005">
    <property type="entry name" value="ABC_tran"/>
    <property type="match status" value="1"/>
</dbReference>
<gene>
    <name evidence="7" type="ORF">RVR_367</name>
</gene>
<feature type="domain" description="ABC transporter" evidence="6">
    <location>
        <begin position="14"/>
        <end position="258"/>
    </location>
</feature>
<dbReference type="SUPFAM" id="SSF52540">
    <property type="entry name" value="P-loop containing nucleoside triphosphate hydrolases"/>
    <property type="match status" value="1"/>
</dbReference>
<keyword evidence="2" id="KW-0813">Transport</keyword>
<reference evidence="7 8" key="2">
    <citation type="journal article" date="2011" name="J. Antibiot.">
        <title>Furaquinocins I and J: novel polyketide isoprenoid hybrid compounds from Streptomyces reveromyceticus SN-593.</title>
        <authorList>
            <person name="Panthee S."/>
            <person name="Takahashi S."/>
            <person name="Takagi H."/>
            <person name="Nogawa T."/>
            <person name="Oowada E."/>
            <person name="Uramoto M."/>
            <person name="Osada H."/>
        </authorList>
    </citation>
    <scope>NUCLEOTIDE SEQUENCE [LARGE SCALE GENOMIC DNA]</scope>
    <source>
        <strain evidence="7 8">SN-593</strain>
    </source>
</reference>
<dbReference type="RefSeq" id="WP_272933050.1">
    <property type="nucleotide sequence ID" value="NZ_AP018365.1"/>
</dbReference>
<dbReference type="PROSITE" id="PS00211">
    <property type="entry name" value="ABC_TRANSPORTER_1"/>
    <property type="match status" value="1"/>
</dbReference>
<keyword evidence="4 7" id="KW-0067">ATP-binding</keyword>
<dbReference type="Gene3D" id="3.40.50.300">
    <property type="entry name" value="P-loop containing nucleotide triphosphate hydrolases"/>
    <property type="match status" value="1"/>
</dbReference>
<dbReference type="PIRSF" id="PIRSF039085">
    <property type="entry name" value="ABC_ATPase_HisP"/>
    <property type="match status" value="1"/>
</dbReference>
<dbReference type="InterPro" id="IPR030679">
    <property type="entry name" value="ABC_ATPase_HisP-typ"/>
</dbReference>
<keyword evidence="3" id="KW-0547">Nucleotide-binding</keyword>
<dbReference type="InterPro" id="IPR027417">
    <property type="entry name" value="P-loop_NTPase"/>
</dbReference>
<dbReference type="SMART" id="SM00382">
    <property type="entry name" value="AAA"/>
    <property type="match status" value="1"/>
</dbReference>
<dbReference type="InterPro" id="IPR017871">
    <property type="entry name" value="ABC_transporter-like_CS"/>
</dbReference>
<evidence type="ECO:0000313" key="7">
    <source>
        <dbReference type="EMBL" id="BBA95485.1"/>
    </source>
</evidence>
<dbReference type="InterPro" id="IPR050086">
    <property type="entry name" value="MetN_ABC_transporter-like"/>
</dbReference>
<dbReference type="InterPro" id="IPR003593">
    <property type="entry name" value="AAA+_ATPase"/>
</dbReference>
<organism evidence="7 8">
    <name type="scientific">Actinacidiphila reveromycinica</name>
    <dbReference type="NCBI Taxonomy" id="659352"/>
    <lineage>
        <taxon>Bacteria</taxon>
        <taxon>Bacillati</taxon>
        <taxon>Actinomycetota</taxon>
        <taxon>Actinomycetes</taxon>
        <taxon>Kitasatosporales</taxon>
        <taxon>Streptomycetaceae</taxon>
        <taxon>Actinacidiphila</taxon>
    </lineage>
</organism>
<dbReference type="EMBL" id="AP018365">
    <property type="protein sequence ID" value="BBA95485.1"/>
    <property type="molecule type" value="Genomic_DNA"/>
</dbReference>
<evidence type="ECO:0000256" key="3">
    <source>
        <dbReference type="ARBA" id="ARBA00022741"/>
    </source>
</evidence>
<dbReference type="AlphaFoldDB" id="A0A7U3UMZ1"/>
<keyword evidence="8" id="KW-1185">Reference proteome</keyword>
<dbReference type="GO" id="GO:0015424">
    <property type="term" value="F:ABC-type amino acid transporter activity"/>
    <property type="evidence" value="ECO:0007669"/>
    <property type="project" value="InterPro"/>
</dbReference>
<evidence type="ECO:0000256" key="1">
    <source>
        <dbReference type="ARBA" id="ARBA00005417"/>
    </source>
</evidence>
<protein>
    <submittedName>
        <fullName evidence="7">Putative ABC transporter ATP-binding protein</fullName>
    </submittedName>
</protein>
<evidence type="ECO:0000259" key="6">
    <source>
        <dbReference type="PROSITE" id="PS50893"/>
    </source>
</evidence>
<evidence type="ECO:0000313" key="8">
    <source>
        <dbReference type="Proteomes" id="UP000595703"/>
    </source>
</evidence>
<feature type="compositionally biased region" description="Low complexity" evidence="5">
    <location>
        <begin position="262"/>
        <end position="285"/>
    </location>
</feature>
<dbReference type="PANTHER" id="PTHR43166:SF4">
    <property type="entry name" value="PHOSPHONATES IMPORT ATP-BINDING PROTEIN PHNC"/>
    <property type="match status" value="1"/>
</dbReference>
<name>A0A7U3UMZ1_9ACTN</name>
<dbReference type="PANTHER" id="PTHR43166">
    <property type="entry name" value="AMINO ACID IMPORT ATP-BINDING PROTEIN"/>
    <property type="match status" value="1"/>
</dbReference>
<feature type="region of interest" description="Disordered" evidence="5">
    <location>
        <begin position="260"/>
        <end position="295"/>
    </location>
</feature>
<accession>A0A7U3UMZ1</accession>
<evidence type="ECO:0000256" key="5">
    <source>
        <dbReference type="SAM" id="MobiDB-lite"/>
    </source>
</evidence>
<comment type="similarity">
    <text evidence="1">Belongs to the ABC transporter superfamily.</text>
</comment>
<dbReference type="KEGG" id="arev:RVR_367"/>
<dbReference type="Proteomes" id="UP000595703">
    <property type="component" value="Chromosome"/>
</dbReference>
<reference evidence="7 8" key="4">
    <citation type="journal article" date="2020" name="Sci. Rep.">
        <title>beta-carboline chemical signals induce reveromycin production through a LuxR family regulator in Streptomyces sp. SN-593.</title>
        <authorList>
            <person name="Panthee S."/>
            <person name="Kito N."/>
            <person name="Hayashi T."/>
            <person name="Shimizu T."/>
            <person name="Ishikawa J."/>
            <person name="Hamamoto H."/>
            <person name="Osada H."/>
            <person name="Takahashi S."/>
        </authorList>
    </citation>
    <scope>NUCLEOTIDE SEQUENCE [LARGE SCALE GENOMIC DNA]</scope>
    <source>
        <strain evidence="7 8">SN-593</strain>
    </source>
</reference>
<dbReference type="PROSITE" id="PS50893">
    <property type="entry name" value="ABC_TRANSPORTER_2"/>
    <property type="match status" value="1"/>
</dbReference>
<reference evidence="7 8" key="1">
    <citation type="journal article" date="2010" name="J. Bacteriol.">
        <title>Biochemical characterization of a novel indole prenyltransferase from Streptomyces sp. SN-593.</title>
        <authorList>
            <person name="Takahashi S."/>
            <person name="Takagi H."/>
            <person name="Toyoda A."/>
            <person name="Uramoto M."/>
            <person name="Nogawa T."/>
            <person name="Ueki M."/>
            <person name="Sakaki Y."/>
            <person name="Osada H."/>
        </authorList>
    </citation>
    <scope>NUCLEOTIDE SEQUENCE [LARGE SCALE GENOMIC DNA]</scope>
    <source>
        <strain evidence="7 8">SN-593</strain>
    </source>
</reference>
<dbReference type="CDD" id="cd03262">
    <property type="entry name" value="ABC_HisP_GlnQ"/>
    <property type="match status" value="1"/>
</dbReference>
<evidence type="ECO:0000256" key="2">
    <source>
        <dbReference type="ARBA" id="ARBA00022448"/>
    </source>
</evidence>